<proteinExistence type="predicted"/>
<accession>A0A7J5DPF8</accession>
<keyword evidence="2" id="KW-0812">Transmembrane</keyword>
<evidence type="ECO:0000256" key="2">
    <source>
        <dbReference type="SAM" id="Phobius"/>
    </source>
</evidence>
<feature type="region of interest" description="Disordered" evidence="1">
    <location>
        <begin position="1"/>
        <end position="22"/>
    </location>
</feature>
<keyword evidence="2" id="KW-0472">Membrane</keyword>
<feature type="transmembrane region" description="Helical" evidence="2">
    <location>
        <begin position="51"/>
        <end position="70"/>
    </location>
</feature>
<reference evidence="3 4" key="1">
    <citation type="submission" date="2019-09" db="EMBL/GenBank/DDBJ databases">
        <title>Isolation and identification of active actinomycetes.</title>
        <authorList>
            <person name="Yu Z."/>
            <person name="Han C."/>
            <person name="Yu B."/>
        </authorList>
    </citation>
    <scope>NUCLEOTIDE SEQUENCE [LARGE SCALE GENOMIC DNA]</scope>
    <source>
        <strain evidence="3 4">NEAU-H2</strain>
    </source>
</reference>
<dbReference type="AlphaFoldDB" id="A0A7J5DPF8"/>
<sequence>MVAESGGSGPRHGGGAFRGRAVRGTVRAPVRGAAVMTGAHRSGGAGRRRHVRWWILCTVVAVVIAAAVSFSRPDAPTGPRKQYFFGTLQTSPRTARADEARGMRVAHLTVQWDRFAPAPGRVDRRYVASLERELRMFRAEGLRVEAGVGLNTPPSWLLDRYPEDSFTDQRGARFTSSPNLVFSQEIRNEVAGYLRQLDGAIGLDNFWAIRVGVNDTGEFAYPPPAASDRGPLSYWAYDRHAQAGGADPGRPPTIPPNPYPGWRPGQRTHDGAAFGTREVSRWYEWYLGALADAVNWQTGQYEALGYRGHLLVLIPGAGFHPGDLSAAVDGHLRNTAAGGLISRGAGFFRTVALIQHRRDVQLVSTALVDGSGTPRDNACRPSDTNVTPDALTPAQEARVRAWSSVRWIARIAAREGFPLSGESAGPHVAAYYPGVMNRAGRQLKSCGLMGLMWAFDHNLYDGTPGSSLGDYASVIAKLQKGDTP</sequence>
<comment type="caution">
    <text evidence="3">The sequence shown here is derived from an EMBL/GenBank/DDBJ whole genome shotgun (WGS) entry which is preliminary data.</text>
</comment>
<keyword evidence="2" id="KW-1133">Transmembrane helix</keyword>
<organism evidence="3 4">
    <name type="scientific">Streptomyces triticiradicis</name>
    <dbReference type="NCBI Taxonomy" id="2651189"/>
    <lineage>
        <taxon>Bacteria</taxon>
        <taxon>Bacillati</taxon>
        <taxon>Actinomycetota</taxon>
        <taxon>Actinomycetes</taxon>
        <taxon>Kitasatosporales</taxon>
        <taxon>Streptomycetaceae</taxon>
        <taxon>Streptomyces</taxon>
    </lineage>
</organism>
<dbReference type="Gene3D" id="3.20.20.80">
    <property type="entry name" value="Glycosidases"/>
    <property type="match status" value="1"/>
</dbReference>
<feature type="compositionally biased region" description="Gly residues" evidence="1">
    <location>
        <begin position="1"/>
        <end position="17"/>
    </location>
</feature>
<name>A0A7J5DPF8_9ACTN</name>
<evidence type="ECO:0000256" key="1">
    <source>
        <dbReference type="SAM" id="MobiDB-lite"/>
    </source>
</evidence>
<gene>
    <name evidence="3" type="ORF">F8144_01390</name>
</gene>
<keyword evidence="4" id="KW-1185">Reference proteome</keyword>
<dbReference type="Proteomes" id="UP000442990">
    <property type="component" value="Unassembled WGS sequence"/>
</dbReference>
<dbReference type="SUPFAM" id="SSF51445">
    <property type="entry name" value="(Trans)glycosidases"/>
    <property type="match status" value="1"/>
</dbReference>
<evidence type="ECO:0008006" key="5">
    <source>
        <dbReference type="Google" id="ProtNLM"/>
    </source>
</evidence>
<dbReference type="InterPro" id="IPR017853">
    <property type="entry name" value="GH"/>
</dbReference>
<evidence type="ECO:0000313" key="3">
    <source>
        <dbReference type="EMBL" id="KAB1990626.1"/>
    </source>
</evidence>
<evidence type="ECO:0000313" key="4">
    <source>
        <dbReference type="Proteomes" id="UP000442990"/>
    </source>
</evidence>
<protein>
    <recommendedName>
        <fullName evidence="5">Glycoside hydrolase family 42 N-terminal domain-containing protein</fullName>
    </recommendedName>
</protein>
<dbReference type="EMBL" id="WBKG01000001">
    <property type="protein sequence ID" value="KAB1990626.1"/>
    <property type="molecule type" value="Genomic_DNA"/>
</dbReference>